<evidence type="ECO:0000313" key="6">
    <source>
        <dbReference type="EMBL" id="KHK90326.1"/>
    </source>
</evidence>
<evidence type="ECO:0000259" key="5">
    <source>
        <dbReference type="PROSITE" id="PS51118"/>
    </source>
</evidence>
<dbReference type="GO" id="GO:0003677">
    <property type="term" value="F:DNA binding"/>
    <property type="evidence" value="ECO:0007669"/>
    <property type="project" value="UniProtKB-KW"/>
</dbReference>
<dbReference type="PROSITE" id="PS51118">
    <property type="entry name" value="HTH_HXLR"/>
    <property type="match status" value="2"/>
</dbReference>
<feature type="domain" description="HTH hxlR-type" evidence="5">
    <location>
        <begin position="169"/>
        <end position="268"/>
    </location>
</feature>
<gene>
    <name evidence="6" type="ORF">LK12_17080</name>
</gene>
<evidence type="ECO:0000256" key="1">
    <source>
        <dbReference type="ARBA" id="ARBA00023015"/>
    </source>
</evidence>
<dbReference type="PANTHER" id="PTHR33204">
    <property type="entry name" value="TRANSCRIPTIONAL REGULATOR, MARR FAMILY"/>
    <property type="match status" value="1"/>
</dbReference>
<dbReference type="AlphaFoldDB" id="A0A0B1ZGV0"/>
<dbReference type="PANTHER" id="PTHR33204:SF18">
    <property type="entry name" value="TRANSCRIPTIONAL REGULATORY PROTEIN"/>
    <property type="match status" value="1"/>
</dbReference>
<dbReference type="STRING" id="1348853.LK12_17080"/>
<dbReference type="Pfam" id="PF01638">
    <property type="entry name" value="HxlR"/>
    <property type="match status" value="2"/>
</dbReference>
<dbReference type="Proteomes" id="UP000031057">
    <property type="component" value="Unassembled WGS sequence"/>
</dbReference>
<proteinExistence type="predicted"/>
<accession>A0A0B1ZGV0</accession>
<dbReference type="Gene3D" id="1.10.10.10">
    <property type="entry name" value="Winged helix-like DNA-binding domain superfamily/Winged helix DNA-binding domain"/>
    <property type="match status" value="2"/>
</dbReference>
<dbReference type="OrthoDB" id="9782219at2"/>
<evidence type="ECO:0000256" key="2">
    <source>
        <dbReference type="ARBA" id="ARBA00023125"/>
    </source>
</evidence>
<organism evidence="6 7">
    <name type="scientific">Novosphingobium malaysiense</name>
    <dbReference type="NCBI Taxonomy" id="1348853"/>
    <lineage>
        <taxon>Bacteria</taxon>
        <taxon>Pseudomonadati</taxon>
        <taxon>Pseudomonadota</taxon>
        <taxon>Alphaproteobacteria</taxon>
        <taxon>Sphingomonadales</taxon>
        <taxon>Sphingomonadaceae</taxon>
        <taxon>Novosphingobium</taxon>
    </lineage>
</organism>
<comment type="caution">
    <text evidence="6">The sequence shown here is derived from an EMBL/GenBank/DDBJ whole genome shotgun (WGS) entry which is preliminary data.</text>
</comment>
<keyword evidence="2" id="KW-0238">DNA-binding</keyword>
<keyword evidence="3" id="KW-0804">Transcription</keyword>
<dbReference type="InterPro" id="IPR036388">
    <property type="entry name" value="WH-like_DNA-bd_sf"/>
</dbReference>
<dbReference type="RefSeq" id="WP_039286544.1">
    <property type="nucleotide sequence ID" value="NZ_JTDI01000005.1"/>
</dbReference>
<name>A0A0B1ZGV0_9SPHN</name>
<protein>
    <recommendedName>
        <fullName evidence="5">HTH hxlR-type domain-containing protein</fullName>
    </recommendedName>
</protein>
<dbReference type="InterPro" id="IPR036390">
    <property type="entry name" value="WH_DNA-bd_sf"/>
</dbReference>
<dbReference type="InterPro" id="IPR002577">
    <property type="entry name" value="HTH_HxlR"/>
</dbReference>
<feature type="region of interest" description="Disordered" evidence="4">
    <location>
        <begin position="139"/>
        <end position="169"/>
    </location>
</feature>
<keyword evidence="7" id="KW-1185">Reference proteome</keyword>
<sequence>MTNEADPPHLIRNCSVERTLAIVGDAWAFLILREFYMGARRFAQIHAALEPPRSTLSNRLAQLTDAGVIEKRGSEYRLTESGKDLYLVMLALMRFGDKHLLDEHGPPLTLIHNGCGHPFTPDTACSECGGAVHSGNVTYRDGPGAGFAPRQDRQQRRRRKGAQNFERNRPSSVSRTVEVVAERWTFLILREFFFGVRRYEQLRENLGIAPNILSDRLSHLVRRGILIKQVYSESPVRKEYHLTPAGRDLYLPLIQMLSWGDHWLGYPAPLILTHTTCGRDFQPLIVCSHCREPVDAGSVRYRLNYAFPEAVARSPALLGKVEGDA</sequence>
<reference evidence="6 7" key="1">
    <citation type="submission" date="2014-10" db="EMBL/GenBank/DDBJ databases">
        <title>Genome sequence of Novosphingobium malaysiense MUSC 273(T).</title>
        <authorList>
            <person name="Lee L.-H."/>
        </authorList>
    </citation>
    <scope>NUCLEOTIDE SEQUENCE [LARGE SCALE GENOMIC DNA]</scope>
    <source>
        <strain evidence="6 7">MUSC 273</strain>
    </source>
</reference>
<evidence type="ECO:0000313" key="7">
    <source>
        <dbReference type="Proteomes" id="UP000031057"/>
    </source>
</evidence>
<feature type="domain" description="HTH hxlR-type" evidence="5">
    <location>
        <begin position="14"/>
        <end position="104"/>
    </location>
</feature>
<evidence type="ECO:0000256" key="3">
    <source>
        <dbReference type="ARBA" id="ARBA00023163"/>
    </source>
</evidence>
<dbReference type="SUPFAM" id="SSF46785">
    <property type="entry name" value="Winged helix' DNA-binding domain"/>
    <property type="match status" value="2"/>
</dbReference>
<evidence type="ECO:0000256" key="4">
    <source>
        <dbReference type="SAM" id="MobiDB-lite"/>
    </source>
</evidence>
<keyword evidence="1" id="KW-0805">Transcription regulation</keyword>
<dbReference type="EMBL" id="JTDI01000005">
    <property type="protein sequence ID" value="KHK90326.1"/>
    <property type="molecule type" value="Genomic_DNA"/>
</dbReference>